<name>A0ABQ7AX42_BRACR</name>
<protein>
    <submittedName>
        <fullName evidence="1">Uncharacterized protein</fullName>
    </submittedName>
</protein>
<proteinExistence type="predicted"/>
<sequence>MVLEPSRSRTFPIQASSHPDQFQLTAISSWIANVPNISFNLRRLSSFQLVRVPDQQVQLTSLLIGGLFNTSEKPIAKMYEPIAFPISNVQLASLLIGGPFNTSEVKVTRNPNDQSLNPKSNFDCLI</sequence>
<dbReference type="Proteomes" id="UP000266723">
    <property type="component" value="Unassembled WGS sequence"/>
</dbReference>
<gene>
    <name evidence="1" type="ORF">DY000_02061892</name>
</gene>
<organism evidence="1 2">
    <name type="scientific">Brassica cretica</name>
    <name type="common">Mustard</name>
    <dbReference type="NCBI Taxonomy" id="69181"/>
    <lineage>
        <taxon>Eukaryota</taxon>
        <taxon>Viridiplantae</taxon>
        <taxon>Streptophyta</taxon>
        <taxon>Embryophyta</taxon>
        <taxon>Tracheophyta</taxon>
        <taxon>Spermatophyta</taxon>
        <taxon>Magnoliopsida</taxon>
        <taxon>eudicotyledons</taxon>
        <taxon>Gunneridae</taxon>
        <taxon>Pentapetalae</taxon>
        <taxon>rosids</taxon>
        <taxon>malvids</taxon>
        <taxon>Brassicales</taxon>
        <taxon>Brassicaceae</taxon>
        <taxon>Brassiceae</taxon>
        <taxon>Brassica</taxon>
    </lineage>
</organism>
<evidence type="ECO:0000313" key="2">
    <source>
        <dbReference type="Proteomes" id="UP000266723"/>
    </source>
</evidence>
<keyword evidence="2" id="KW-1185">Reference proteome</keyword>
<comment type="caution">
    <text evidence="1">The sequence shown here is derived from an EMBL/GenBank/DDBJ whole genome shotgun (WGS) entry which is preliminary data.</text>
</comment>
<evidence type="ECO:0000313" key="1">
    <source>
        <dbReference type="EMBL" id="KAF3518494.1"/>
    </source>
</evidence>
<dbReference type="EMBL" id="QGKV02001556">
    <property type="protein sequence ID" value="KAF3518494.1"/>
    <property type="molecule type" value="Genomic_DNA"/>
</dbReference>
<reference evidence="1 2" key="1">
    <citation type="journal article" date="2020" name="BMC Genomics">
        <title>Intraspecific diversification of the crop wild relative Brassica cretica Lam. using demographic model selection.</title>
        <authorList>
            <person name="Kioukis A."/>
            <person name="Michalopoulou V.A."/>
            <person name="Briers L."/>
            <person name="Pirintsos S."/>
            <person name="Studholme D.J."/>
            <person name="Pavlidis P."/>
            <person name="Sarris P.F."/>
        </authorList>
    </citation>
    <scope>NUCLEOTIDE SEQUENCE [LARGE SCALE GENOMIC DNA]</scope>
    <source>
        <strain evidence="2">cv. PFS-1207/04</strain>
    </source>
</reference>
<accession>A0ABQ7AX42</accession>